<dbReference type="AlphaFoldDB" id="A0A512J510"/>
<evidence type="ECO:0000313" key="5">
    <source>
        <dbReference type="Proteomes" id="UP000321960"/>
    </source>
</evidence>
<evidence type="ECO:0000313" key="4">
    <source>
        <dbReference type="EMBL" id="GLS65675.1"/>
    </source>
</evidence>
<feature type="signal peptide" evidence="2">
    <location>
        <begin position="1"/>
        <end position="23"/>
    </location>
</feature>
<reference evidence="4" key="1">
    <citation type="journal article" date="2014" name="Int. J. Syst. Evol. Microbiol.">
        <title>Complete genome of a new Firmicutes species belonging to the dominant human colonic microbiota ('Ruminococcus bicirculans') reveals two chromosomes and a selective capacity to utilize plant glucans.</title>
        <authorList>
            <consortium name="NISC Comparative Sequencing Program"/>
            <person name="Wegmann U."/>
            <person name="Louis P."/>
            <person name="Goesmann A."/>
            <person name="Henrissat B."/>
            <person name="Duncan S.H."/>
            <person name="Flint H.J."/>
        </authorList>
    </citation>
    <scope>NUCLEOTIDE SEQUENCE</scope>
    <source>
        <strain evidence="4">NBRC 107715</strain>
    </source>
</reference>
<reference evidence="4" key="4">
    <citation type="submission" date="2023-01" db="EMBL/GenBank/DDBJ databases">
        <title>Draft genome sequence of Methylobacterium oxalidis strain NBRC 107715.</title>
        <authorList>
            <person name="Sun Q."/>
            <person name="Mori K."/>
        </authorList>
    </citation>
    <scope>NUCLEOTIDE SEQUENCE</scope>
    <source>
        <strain evidence="4">NBRC 107715</strain>
    </source>
</reference>
<comment type="caution">
    <text evidence="3">The sequence shown here is derived from an EMBL/GenBank/DDBJ whole genome shotgun (WGS) entry which is preliminary data.</text>
</comment>
<dbReference type="Proteomes" id="UP001156856">
    <property type="component" value="Unassembled WGS sequence"/>
</dbReference>
<dbReference type="EMBL" id="BJZU01000061">
    <property type="protein sequence ID" value="GEP05046.1"/>
    <property type="molecule type" value="Genomic_DNA"/>
</dbReference>
<evidence type="ECO:0000256" key="1">
    <source>
        <dbReference type="SAM" id="MobiDB-lite"/>
    </source>
</evidence>
<evidence type="ECO:0008006" key="7">
    <source>
        <dbReference type="Google" id="ProtNLM"/>
    </source>
</evidence>
<feature type="region of interest" description="Disordered" evidence="1">
    <location>
        <begin position="27"/>
        <end position="129"/>
    </location>
</feature>
<organism evidence="3 5">
    <name type="scientific">Methylobacterium oxalidis</name>
    <dbReference type="NCBI Taxonomy" id="944322"/>
    <lineage>
        <taxon>Bacteria</taxon>
        <taxon>Pseudomonadati</taxon>
        <taxon>Pseudomonadota</taxon>
        <taxon>Alphaproteobacteria</taxon>
        <taxon>Hyphomicrobiales</taxon>
        <taxon>Methylobacteriaceae</taxon>
        <taxon>Methylobacterium</taxon>
    </lineage>
</organism>
<reference evidence="6" key="2">
    <citation type="journal article" date="2019" name="Int. J. Syst. Evol. Microbiol.">
        <title>The Global Catalogue of Microorganisms (GCM) 10K type strain sequencing project: providing services to taxonomists for standard genome sequencing and annotation.</title>
        <authorList>
            <consortium name="The Broad Institute Genomics Platform"/>
            <consortium name="The Broad Institute Genome Sequencing Center for Infectious Disease"/>
            <person name="Wu L."/>
            <person name="Ma J."/>
        </authorList>
    </citation>
    <scope>NUCLEOTIDE SEQUENCE [LARGE SCALE GENOMIC DNA]</scope>
    <source>
        <strain evidence="6">NBRC 107715</strain>
    </source>
</reference>
<keyword evidence="2" id="KW-0732">Signal</keyword>
<reference evidence="3 5" key="3">
    <citation type="submission" date="2019-07" db="EMBL/GenBank/DDBJ databases">
        <title>Whole genome shotgun sequence of Methylobacterium oxalidis NBRC 107715.</title>
        <authorList>
            <person name="Hosoyama A."/>
            <person name="Uohara A."/>
            <person name="Ohji S."/>
            <person name="Ichikawa N."/>
        </authorList>
    </citation>
    <scope>NUCLEOTIDE SEQUENCE [LARGE SCALE GENOMIC DNA]</scope>
    <source>
        <strain evidence="3 5">NBRC 107715</strain>
    </source>
</reference>
<evidence type="ECO:0000313" key="3">
    <source>
        <dbReference type="EMBL" id="GEP05046.1"/>
    </source>
</evidence>
<feature type="compositionally biased region" description="Basic and acidic residues" evidence="1">
    <location>
        <begin position="82"/>
        <end position="101"/>
    </location>
</feature>
<dbReference type="Proteomes" id="UP000321960">
    <property type="component" value="Unassembled WGS sequence"/>
</dbReference>
<dbReference type="PROSITE" id="PS51257">
    <property type="entry name" value="PROKAR_LIPOPROTEIN"/>
    <property type="match status" value="1"/>
</dbReference>
<dbReference type="EMBL" id="BSPK01000076">
    <property type="protein sequence ID" value="GLS65675.1"/>
    <property type="molecule type" value="Genomic_DNA"/>
</dbReference>
<evidence type="ECO:0000256" key="2">
    <source>
        <dbReference type="SAM" id="SignalP"/>
    </source>
</evidence>
<evidence type="ECO:0000313" key="6">
    <source>
        <dbReference type="Proteomes" id="UP001156856"/>
    </source>
</evidence>
<accession>A0A512J510</accession>
<gene>
    <name evidence="4" type="ORF">GCM10007888_40570</name>
    <name evidence="3" type="ORF">MOX02_30840</name>
</gene>
<protein>
    <recommendedName>
        <fullName evidence="7">Lipoprotein</fullName>
    </recommendedName>
</protein>
<feature type="chain" id="PRO_5021904972" description="Lipoprotein" evidence="2">
    <location>
        <begin position="24"/>
        <end position="129"/>
    </location>
</feature>
<dbReference type="RefSeq" id="WP_238179455.1">
    <property type="nucleotide sequence ID" value="NZ_BJZU01000061.1"/>
</dbReference>
<name>A0A512J510_9HYPH</name>
<sequence length="129" mass="12664">MASARHALSAVALLVSALTAACSADTSPLRLAEPAKRNPETPDFVAASRRGGDYLPVGISAPQRPVRAKSAESQKALAAELEGARSRNEARGRAAEGEGKGAGKGAGEGAGKSSGKSTGQGAAPGAGAE</sequence>
<keyword evidence="6" id="KW-1185">Reference proteome</keyword>
<proteinExistence type="predicted"/>
<feature type="compositionally biased region" description="Gly residues" evidence="1">
    <location>
        <begin position="102"/>
        <end position="112"/>
    </location>
</feature>